<dbReference type="EMBL" id="UGOY01000001">
    <property type="protein sequence ID" value="STY22327.1"/>
    <property type="molecule type" value="Genomic_DNA"/>
</dbReference>
<sequence length="157" mass="17543">MKTIFAIVSPAYIKAGNSLTDWASYLVSPLHTIAFEQVCGYSLGNEVLFFEKIEDAKKLMEDAIKGKKSDATITLQKAIVALEADDDGKITGFGKLYTPDFDKRFEQAEDHFFKAVRVPKWSERAIDAKKDVSPEALSEMNIQYETSKKAVTEHASI</sequence>
<gene>
    <name evidence="1" type="ORF">Lstg_2334</name>
    <name evidence="2" type="ORF">NCTC11991_00911</name>
</gene>
<evidence type="ECO:0000313" key="1">
    <source>
        <dbReference type="EMBL" id="KTD76241.1"/>
    </source>
</evidence>
<name>A0A378L6J3_9GAMM</name>
<dbReference type="Proteomes" id="UP000255110">
    <property type="component" value="Unassembled WGS sequence"/>
</dbReference>
<keyword evidence="3" id="KW-1185">Reference proteome</keyword>
<evidence type="ECO:0000313" key="3">
    <source>
        <dbReference type="Proteomes" id="UP000054820"/>
    </source>
</evidence>
<protein>
    <submittedName>
        <fullName evidence="2">Uncharacterized protein</fullName>
    </submittedName>
</protein>
<dbReference type="OrthoDB" id="5647316at2"/>
<dbReference type="AlphaFoldDB" id="A0A378L6J3"/>
<evidence type="ECO:0000313" key="2">
    <source>
        <dbReference type="EMBL" id="STY22327.1"/>
    </source>
</evidence>
<evidence type="ECO:0000313" key="4">
    <source>
        <dbReference type="Proteomes" id="UP000255110"/>
    </source>
</evidence>
<dbReference type="Proteomes" id="UP000054820">
    <property type="component" value="Unassembled WGS sequence"/>
</dbReference>
<organism evidence="2 4">
    <name type="scientific">Legionella steigerwaltii</name>
    <dbReference type="NCBI Taxonomy" id="460"/>
    <lineage>
        <taxon>Bacteria</taxon>
        <taxon>Pseudomonadati</taxon>
        <taxon>Pseudomonadota</taxon>
        <taxon>Gammaproteobacteria</taxon>
        <taxon>Legionellales</taxon>
        <taxon>Legionellaceae</taxon>
        <taxon>Legionella</taxon>
    </lineage>
</organism>
<proteinExistence type="predicted"/>
<accession>A0A378L6J3</accession>
<reference evidence="2 4" key="2">
    <citation type="submission" date="2018-06" db="EMBL/GenBank/DDBJ databases">
        <authorList>
            <consortium name="Pathogen Informatics"/>
            <person name="Doyle S."/>
        </authorList>
    </citation>
    <scope>NUCLEOTIDE SEQUENCE [LARGE SCALE GENOMIC DNA]</scope>
    <source>
        <strain evidence="2 4">NCTC11991</strain>
    </source>
</reference>
<reference evidence="1 3" key="1">
    <citation type="submission" date="2015-11" db="EMBL/GenBank/DDBJ databases">
        <title>Genomic analysis of 38 Legionella species identifies large and diverse effector repertoires.</title>
        <authorList>
            <person name="Burstein D."/>
            <person name="Amaro F."/>
            <person name="Zusman T."/>
            <person name="Lifshitz Z."/>
            <person name="Cohen O."/>
            <person name="Gilbert J.A."/>
            <person name="Pupko T."/>
            <person name="Shuman H.A."/>
            <person name="Segal G."/>
        </authorList>
    </citation>
    <scope>NUCLEOTIDE SEQUENCE [LARGE SCALE GENOMIC DNA]</scope>
    <source>
        <strain evidence="1 3">SC-18-C9</strain>
    </source>
</reference>
<dbReference type="RefSeq" id="WP_058477886.1">
    <property type="nucleotide sequence ID" value="NZ_CAAAIO010000031.1"/>
</dbReference>
<dbReference type="EMBL" id="LNYZ01000017">
    <property type="protein sequence ID" value="KTD76241.1"/>
    <property type="molecule type" value="Genomic_DNA"/>
</dbReference>